<protein>
    <recommendedName>
        <fullName evidence="1">non-specific serine/threonine protein kinase</fullName>
        <ecNumber evidence="1">2.7.11.1</ecNumber>
    </recommendedName>
</protein>
<evidence type="ECO:0000259" key="10">
    <source>
        <dbReference type="PROSITE" id="PS50011"/>
    </source>
</evidence>
<dbReference type="GO" id="GO:0004674">
    <property type="term" value="F:protein serine/threonine kinase activity"/>
    <property type="evidence" value="ECO:0007669"/>
    <property type="project" value="UniProtKB-KW"/>
</dbReference>
<evidence type="ECO:0000256" key="5">
    <source>
        <dbReference type="ARBA" id="ARBA00022777"/>
    </source>
</evidence>
<dbReference type="Gene3D" id="1.10.510.10">
    <property type="entry name" value="Transferase(Phosphotransferase) domain 1"/>
    <property type="match status" value="2"/>
</dbReference>
<comment type="catalytic activity">
    <reaction evidence="8">
        <text>L-seryl-[protein] + ATP = O-phospho-L-seryl-[protein] + ADP + H(+)</text>
        <dbReference type="Rhea" id="RHEA:17989"/>
        <dbReference type="Rhea" id="RHEA-COMP:9863"/>
        <dbReference type="Rhea" id="RHEA-COMP:11604"/>
        <dbReference type="ChEBI" id="CHEBI:15378"/>
        <dbReference type="ChEBI" id="CHEBI:29999"/>
        <dbReference type="ChEBI" id="CHEBI:30616"/>
        <dbReference type="ChEBI" id="CHEBI:83421"/>
        <dbReference type="ChEBI" id="CHEBI:456216"/>
        <dbReference type="EC" id="2.7.11.1"/>
    </reaction>
</comment>
<proteinExistence type="predicted"/>
<dbReference type="CDD" id="cd14066">
    <property type="entry name" value="STKc_IRAK"/>
    <property type="match status" value="2"/>
</dbReference>
<dbReference type="PROSITE" id="PS50011">
    <property type="entry name" value="PROTEIN_KINASE_DOM"/>
    <property type="match status" value="2"/>
</dbReference>
<evidence type="ECO:0000256" key="8">
    <source>
        <dbReference type="ARBA" id="ARBA00048679"/>
    </source>
</evidence>
<reference evidence="11" key="1">
    <citation type="submission" date="2023-03" db="EMBL/GenBank/DDBJ databases">
        <title>Chromosome-scale reference genome and RAD-based genetic map of yellow starthistle (Centaurea solstitialis) reveal putative structural variation and QTLs associated with invader traits.</title>
        <authorList>
            <person name="Reatini B."/>
            <person name="Cang F.A."/>
            <person name="Jiang Q."/>
            <person name="Mckibben M.T.W."/>
            <person name="Barker M.S."/>
            <person name="Rieseberg L.H."/>
            <person name="Dlugosch K.M."/>
        </authorList>
    </citation>
    <scope>NUCLEOTIDE SEQUENCE</scope>
    <source>
        <strain evidence="11">CAN-66</strain>
        <tissue evidence="11">Leaf</tissue>
    </source>
</reference>
<keyword evidence="12" id="KW-1185">Reference proteome</keyword>
<dbReference type="PANTHER" id="PTHR47989:SF62">
    <property type="entry name" value="OS05G0423500 PROTEIN"/>
    <property type="match status" value="1"/>
</dbReference>
<dbReference type="FunFam" id="1.10.510.10:FF:000300">
    <property type="entry name" value="Calmodulin-binding receptor-like cytoplasmic kinase 3"/>
    <property type="match status" value="1"/>
</dbReference>
<evidence type="ECO:0000313" key="12">
    <source>
        <dbReference type="Proteomes" id="UP001172457"/>
    </source>
</evidence>
<dbReference type="PROSITE" id="PS00109">
    <property type="entry name" value="PROTEIN_KINASE_TYR"/>
    <property type="match status" value="1"/>
</dbReference>
<dbReference type="InterPro" id="IPR008266">
    <property type="entry name" value="Tyr_kinase_AS"/>
</dbReference>
<dbReference type="FunFam" id="3.30.200.20:FF:000039">
    <property type="entry name" value="receptor-like protein kinase FERONIA"/>
    <property type="match status" value="1"/>
</dbReference>
<evidence type="ECO:0000256" key="4">
    <source>
        <dbReference type="ARBA" id="ARBA00022741"/>
    </source>
</evidence>
<dbReference type="InterPro" id="IPR001245">
    <property type="entry name" value="Ser-Thr/Tyr_kinase_cat_dom"/>
</dbReference>
<evidence type="ECO:0000256" key="1">
    <source>
        <dbReference type="ARBA" id="ARBA00012513"/>
    </source>
</evidence>
<evidence type="ECO:0000256" key="3">
    <source>
        <dbReference type="ARBA" id="ARBA00022679"/>
    </source>
</evidence>
<keyword evidence="5" id="KW-0418">Kinase</keyword>
<feature type="binding site" evidence="9">
    <location>
        <position position="427"/>
    </location>
    <ligand>
        <name>ATP</name>
        <dbReference type="ChEBI" id="CHEBI:30616"/>
    </ligand>
</feature>
<name>A0AA38WIQ6_9ASTR</name>
<dbReference type="InterPro" id="IPR000719">
    <property type="entry name" value="Prot_kinase_dom"/>
</dbReference>
<dbReference type="SMART" id="SM00220">
    <property type="entry name" value="S_TKc"/>
    <property type="match status" value="2"/>
</dbReference>
<dbReference type="Pfam" id="PF07714">
    <property type="entry name" value="PK_Tyr_Ser-Thr"/>
    <property type="match status" value="2"/>
</dbReference>
<feature type="domain" description="Protein kinase" evidence="10">
    <location>
        <begin position="35"/>
        <end position="314"/>
    </location>
</feature>
<evidence type="ECO:0000256" key="9">
    <source>
        <dbReference type="PROSITE-ProRule" id="PRU10141"/>
    </source>
</evidence>
<keyword evidence="6 9" id="KW-0067">ATP-binding</keyword>
<dbReference type="Gene3D" id="3.30.200.20">
    <property type="entry name" value="Phosphorylase Kinase, domain 1"/>
    <property type="match status" value="2"/>
</dbReference>
<dbReference type="EC" id="2.7.11.1" evidence="1"/>
<dbReference type="PANTHER" id="PTHR47989">
    <property type="entry name" value="OS01G0750732 PROTEIN"/>
    <property type="match status" value="1"/>
</dbReference>
<evidence type="ECO:0000256" key="7">
    <source>
        <dbReference type="ARBA" id="ARBA00047899"/>
    </source>
</evidence>
<organism evidence="11 12">
    <name type="scientific">Centaurea solstitialis</name>
    <name type="common">yellow star-thistle</name>
    <dbReference type="NCBI Taxonomy" id="347529"/>
    <lineage>
        <taxon>Eukaryota</taxon>
        <taxon>Viridiplantae</taxon>
        <taxon>Streptophyta</taxon>
        <taxon>Embryophyta</taxon>
        <taxon>Tracheophyta</taxon>
        <taxon>Spermatophyta</taxon>
        <taxon>Magnoliopsida</taxon>
        <taxon>eudicotyledons</taxon>
        <taxon>Gunneridae</taxon>
        <taxon>Pentapetalae</taxon>
        <taxon>asterids</taxon>
        <taxon>campanulids</taxon>
        <taxon>Asterales</taxon>
        <taxon>Asteraceae</taxon>
        <taxon>Carduoideae</taxon>
        <taxon>Cardueae</taxon>
        <taxon>Centaureinae</taxon>
        <taxon>Centaurea</taxon>
    </lineage>
</organism>
<dbReference type="AlphaFoldDB" id="A0AA38WIQ6"/>
<dbReference type="Proteomes" id="UP001172457">
    <property type="component" value="Chromosome 4"/>
</dbReference>
<evidence type="ECO:0000256" key="2">
    <source>
        <dbReference type="ARBA" id="ARBA00022527"/>
    </source>
</evidence>
<dbReference type="SUPFAM" id="SSF56112">
    <property type="entry name" value="Protein kinase-like (PK-like)"/>
    <property type="match status" value="2"/>
</dbReference>
<dbReference type="InterPro" id="IPR011009">
    <property type="entry name" value="Kinase-like_dom_sf"/>
</dbReference>
<dbReference type="PROSITE" id="PS00107">
    <property type="entry name" value="PROTEIN_KINASE_ATP"/>
    <property type="match status" value="2"/>
</dbReference>
<gene>
    <name evidence="11" type="ORF">OSB04_015419</name>
</gene>
<dbReference type="EMBL" id="JARYMX010000004">
    <property type="protein sequence ID" value="KAJ9551374.1"/>
    <property type="molecule type" value="Genomic_DNA"/>
</dbReference>
<evidence type="ECO:0000256" key="6">
    <source>
        <dbReference type="ARBA" id="ARBA00022840"/>
    </source>
</evidence>
<accession>A0AA38WIQ6</accession>
<feature type="binding site" evidence="9">
    <location>
        <position position="66"/>
    </location>
    <ligand>
        <name>ATP</name>
        <dbReference type="ChEBI" id="CHEBI:30616"/>
    </ligand>
</feature>
<keyword evidence="2" id="KW-0723">Serine/threonine-protein kinase</keyword>
<dbReference type="InterPro" id="IPR008271">
    <property type="entry name" value="Ser/Thr_kinase_AS"/>
</dbReference>
<feature type="domain" description="Protein kinase" evidence="10">
    <location>
        <begin position="395"/>
        <end position="669"/>
    </location>
</feature>
<dbReference type="GO" id="GO:0005524">
    <property type="term" value="F:ATP binding"/>
    <property type="evidence" value="ECO:0007669"/>
    <property type="project" value="UniProtKB-UniRule"/>
</dbReference>
<keyword evidence="4 9" id="KW-0547">Nucleotide-binding</keyword>
<comment type="catalytic activity">
    <reaction evidence="7">
        <text>L-threonyl-[protein] + ATP = O-phospho-L-threonyl-[protein] + ADP + H(+)</text>
        <dbReference type="Rhea" id="RHEA:46608"/>
        <dbReference type="Rhea" id="RHEA-COMP:11060"/>
        <dbReference type="Rhea" id="RHEA-COMP:11605"/>
        <dbReference type="ChEBI" id="CHEBI:15378"/>
        <dbReference type="ChEBI" id="CHEBI:30013"/>
        <dbReference type="ChEBI" id="CHEBI:30616"/>
        <dbReference type="ChEBI" id="CHEBI:61977"/>
        <dbReference type="ChEBI" id="CHEBI:456216"/>
        <dbReference type="EC" id="2.7.11.1"/>
    </reaction>
</comment>
<keyword evidence="3" id="KW-0808">Transferase</keyword>
<dbReference type="FunFam" id="1.10.510.10:FF:000095">
    <property type="entry name" value="protein STRUBBELIG-RECEPTOR FAMILY 8"/>
    <property type="match status" value="1"/>
</dbReference>
<comment type="caution">
    <text evidence="11">The sequence shown here is derived from an EMBL/GenBank/DDBJ whole genome shotgun (WGS) entry which is preliminary data.</text>
</comment>
<evidence type="ECO:0000313" key="11">
    <source>
        <dbReference type="EMBL" id="KAJ9551374.1"/>
    </source>
</evidence>
<dbReference type="InterPro" id="IPR017441">
    <property type="entry name" value="Protein_kinase_ATP_BS"/>
</dbReference>
<dbReference type="PROSITE" id="PS00108">
    <property type="entry name" value="PROTEIN_KINASE_ST"/>
    <property type="match status" value="1"/>
</dbReference>
<sequence>MSSSTGKAYRVSSSSSVQPCHQFSFAEIQSATNDFDDQLVIGEGGFGKVYKGCIYIEETSHVVAIKRLDSMSNQGAAEFRAEIEMLSKLRHRHLVSLIGFCDDNKEMVLVYEYMPHGTLDHHLHKACTYITWMLRLKIAIGAAHGLDYLHNGIGTQHGVIHRDIKSSNILLDENWEAMISDFGLSKVGPTNKSISYVDTSVKGTFGYLDPEYFYTHRLTRKTDVFAFGVVLFELLSGRRAVDTRFGEEQCSLVRWAQKCVKDRKLDQMVDPNIRGTISHKCLRQYVRIANRLLCSVVKERPSMTEVVASLQVSLQLQEKHDNSTQSLSNTRLGFAIYFAVDSISPTKMNSVSDKIPASPLRVPPSPSRFSISPKLERSGSVHLTMSQVAQATQNFSSSLILGEGGFGTVYKAQLQNGQVVAIKRAKKECFDALRSEFNSEVELLAKIDHLNIVKLLGYVDKGNEHLIIIEYVPNGTLREHLDGIHGSFLDFSQRLEISIDIAHSLTYLHLYAEKQIIHRDVTSSNILLTDRKRAKVADFGFAKLVDAVNDKMPIMTKVMGTVGYVDPEYLRTYQLTPKSDVYSFGVVLIEILTGRRAVELRRSYEERVTLKWAFRKFNDGEVINLVDPLLKEDVDVDIFAKMLGLAFQCVAPTRVDRPDMKAVGEQLWAIRMEYRS</sequence>